<evidence type="ECO:0000256" key="7">
    <source>
        <dbReference type="ARBA" id="ARBA00047142"/>
    </source>
</evidence>
<comment type="similarity">
    <text evidence="2">Belongs to the dynactin subunit 2 family.</text>
</comment>
<comment type="subunit">
    <text evidence="7">Subunit of dynactin, a multiprotein complex part of a tripartite complex with dynein and a adapter, such as BICDL1, BICD2 or HOOK3. The dynactin complex is built around ACTR1A/ACTB filament and consists of an actin-related filament composed of a shoulder domain, a pointed end and a barbed end. Its length is defined by its flexible shoulder domain. The soulder is composed of 2 DCTN1 subunits, 4 DCTN2 and 2 DCTN3. The 4 DCNT2 (via N-terminus) bind the ACTR1A filament and act as molecular rulers to determine the length. The pointed end is important for binding dynein-dynactin cargo adapters and consists of 4 subunits: ACTR10, DCNT4, DCTN5 and DCTN6. The barbed end is composed of a CAPZA1:CAPZB heterodimers, which binds ACTR1A/ACTB filament and dynactin and stabilizes dynactin. Interacts with BICD2 and CEP135. Interacts with DYNAP. Interacts with ECPAS. Interacts with MAPRE1.</text>
</comment>
<dbReference type="GO" id="GO:0007017">
    <property type="term" value="P:microtubule-based process"/>
    <property type="evidence" value="ECO:0007669"/>
    <property type="project" value="InterPro"/>
</dbReference>
<accession>A0A8C2S4S2</accession>
<evidence type="ECO:0000256" key="9">
    <source>
        <dbReference type="SAM" id="MobiDB-lite"/>
    </source>
</evidence>
<keyword evidence="3" id="KW-0963">Cytoplasm</keyword>
<dbReference type="InterPro" id="IPR028133">
    <property type="entry name" value="Dynamitin"/>
</dbReference>
<organism evidence="10">
    <name type="scientific">Capra hircus</name>
    <name type="common">Goat</name>
    <dbReference type="NCBI Taxonomy" id="9925"/>
    <lineage>
        <taxon>Eukaryota</taxon>
        <taxon>Metazoa</taxon>
        <taxon>Chordata</taxon>
        <taxon>Craniata</taxon>
        <taxon>Vertebrata</taxon>
        <taxon>Euteleostomi</taxon>
        <taxon>Mammalia</taxon>
        <taxon>Eutheria</taxon>
        <taxon>Laurasiatheria</taxon>
        <taxon>Artiodactyla</taxon>
        <taxon>Ruminantia</taxon>
        <taxon>Pecora</taxon>
        <taxon>Bovidae</taxon>
        <taxon>Caprinae</taxon>
        <taxon>Capra</taxon>
    </lineage>
</organism>
<evidence type="ECO:0000256" key="6">
    <source>
        <dbReference type="ARBA" id="ARBA00046220"/>
    </source>
</evidence>
<evidence type="ECO:0000256" key="8">
    <source>
        <dbReference type="SAM" id="Coils"/>
    </source>
</evidence>
<comment type="subcellular location">
    <subcellularLocation>
        <location evidence="1">Cytoplasm</location>
    </subcellularLocation>
</comment>
<evidence type="ECO:0000256" key="3">
    <source>
        <dbReference type="ARBA" id="ARBA00022490"/>
    </source>
</evidence>
<evidence type="ECO:0000256" key="5">
    <source>
        <dbReference type="ARBA" id="ARBA00034866"/>
    </source>
</evidence>
<evidence type="ECO:0000256" key="2">
    <source>
        <dbReference type="ARBA" id="ARBA00006176"/>
    </source>
</evidence>
<proteinExistence type="inferred from homology"/>
<dbReference type="AlphaFoldDB" id="A0A8C2S4S2"/>
<protein>
    <recommendedName>
        <fullName evidence="5">Dynactin subunit 2</fullName>
    </recommendedName>
</protein>
<evidence type="ECO:0000256" key="1">
    <source>
        <dbReference type="ARBA" id="ARBA00004496"/>
    </source>
</evidence>
<dbReference type="PANTHER" id="PTHR15346">
    <property type="entry name" value="DYNACTIN SUBUNIT"/>
    <property type="match status" value="1"/>
</dbReference>
<sequence>MEWGQGCCWVVRLDGHCFYLQARNEPDVYETSDLPEDDQAEFDAEELTSTSVEHIIVNPNAAYDKFKDKRVGTKGLDFSDRIGKTKRTGYESGEYEMLGEGLGVKETPQQKYQRLLHEVQELTTEVEKIKTTVKESATEEKLTPVVLAKQLATLKQQLVASHLEKLLGPDAAINLTDPDGALAKRLLLQLEATKNSKGTGSGGKTTSGTPPDSSLVTYELHSRPEQDKFSQAAKVAELEKRLTELEATVRCDQDAQNPLSAGLQGACLMDTVELLQAKVGALDLAVLDQVEARLQVHQLYETIQRWSPIATSLPELVQRLVTIKQLHEQAMQFGQLLTHLDTTQQMIACSLKDNATLLTQVSASLPQHTQARFSSFSSRGFCLGPFGGTVVWQGFGLSLHTISWLPWDM</sequence>
<reference evidence="10" key="1">
    <citation type="submission" date="2019-03" db="EMBL/GenBank/DDBJ databases">
        <title>Genome sequencing and reference-guided assembly of Black Bengal Goat (Capra hircus).</title>
        <authorList>
            <person name="Siddiki A.Z."/>
            <person name="Baten A."/>
            <person name="Billah M."/>
            <person name="Alam M.A.U."/>
            <person name="Shawrob K.S.M."/>
            <person name="Saha S."/>
            <person name="Chowdhury M."/>
            <person name="Rahman A.H."/>
            <person name="Stear M."/>
            <person name="Miah G."/>
            <person name="Das G.B."/>
            <person name="Hossain M.M."/>
            <person name="Kumkum M."/>
            <person name="Islam M.S."/>
            <person name="Mollah A.M."/>
            <person name="Ahsan A."/>
            <person name="Tusar F."/>
            <person name="Khan M.K.I."/>
        </authorList>
    </citation>
    <scope>NUCLEOTIDE SEQUENCE [LARGE SCALE GENOMIC DNA]</scope>
</reference>
<gene>
    <name evidence="10" type="primary">DCTN2</name>
</gene>
<dbReference type="Ensembl" id="ENSCHIT00010053779.1">
    <property type="protein sequence ID" value="ENSCHIP00010038393.1"/>
    <property type="gene ID" value="ENSCHIG00010028371.1"/>
</dbReference>
<keyword evidence="8" id="KW-0175">Coiled coil</keyword>
<dbReference type="Pfam" id="PF04912">
    <property type="entry name" value="Dynamitin"/>
    <property type="match status" value="1"/>
</dbReference>
<evidence type="ECO:0000313" key="10">
    <source>
        <dbReference type="Ensembl" id="ENSCHIP00010038393.1"/>
    </source>
</evidence>
<feature type="coiled-coil region" evidence="8">
    <location>
        <begin position="112"/>
        <end position="139"/>
    </location>
</feature>
<feature type="coiled-coil region" evidence="8">
    <location>
        <begin position="228"/>
        <end position="255"/>
    </location>
</feature>
<reference evidence="10" key="2">
    <citation type="submission" date="2025-08" db="UniProtKB">
        <authorList>
            <consortium name="Ensembl"/>
        </authorList>
    </citation>
    <scope>IDENTIFICATION</scope>
</reference>
<dbReference type="GO" id="GO:0030286">
    <property type="term" value="C:dynein complex"/>
    <property type="evidence" value="ECO:0007669"/>
    <property type="project" value="UniProtKB-KW"/>
</dbReference>
<dbReference type="GO" id="GO:0005869">
    <property type="term" value="C:dynactin complex"/>
    <property type="evidence" value="ECO:0007669"/>
    <property type="project" value="InterPro"/>
</dbReference>
<comment type="function">
    <text evidence="6">Part of the dynactin complex that activates the molecular motor dynein for ultra-processive transport along microtubules. In the dynactin soulder domain, binds the ACTR1A filament and acts as a molecular ruler to determine the length. Modulates cytoplasmic dynein binding to an organelle, and plays a role in prometaphase chromosome alignment and spindle organization during mitosis. Involved in anchoring microtubules to centrosomes. May play a role in synapse formation during brain development.</text>
</comment>
<feature type="region of interest" description="Disordered" evidence="9">
    <location>
        <begin position="193"/>
        <end position="213"/>
    </location>
</feature>
<name>A0A8C2S4S2_CAPHI</name>
<keyword evidence="4" id="KW-0243">Dynein</keyword>
<evidence type="ECO:0000256" key="4">
    <source>
        <dbReference type="ARBA" id="ARBA00023017"/>
    </source>
</evidence>
<dbReference type="GO" id="GO:0005737">
    <property type="term" value="C:cytoplasm"/>
    <property type="evidence" value="ECO:0007669"/>
    <property type="project" value="UniProtKB-SubCell"/>
</dbReference>